<dbReference type="EMBL" id="CP002446">
    <property type="protein sequence ID" value="ADV28827.1"/>
    <property type="molecule type" value="Genomic_DNA"/>
</dbReference>
<dbReference type="RefSeq" id="WP_013536652.1">
    <property type="nucleotide sequence ID" value="NC_014924.1"/>
</dbReference>
<accession>E6WXC8</accession>
<dbReference type="OrthoDB" id="8590768at2"/>
<reference evidence="3 4" key="1">
    <citation type="submission" date="2011-01" db="EMBL/GenBank/DDBJ databases">
        <title>Complete sequence of Pseudoxanthomonas suwonensis 11-1.</title>
        <authorList>
            <consortium name="US DOE Joint Genome Institute"/>
            <person name="Lucas S."/>
            <person name="Copeland A."/>
            <person name="Lapidus A."/>
            <person name="Cheng J.-F."/>
            <person name="Goodwin L."/>
            <person name="Pitluck S."/>
            <person name="Teshima H."/>
            <person name="Detter J.C."/>
            <person name="Han C."/>
            <person name="Tapia R."/>
            <person name="Land M."/>
            <person name="Hauser L."/>
            <person name="Kyrpides N."/>
            <person name="Ivanova N."/>
            <person name="Ovchinnikova G."/>
            <person name="Siebers A.K."/>
            <person name="Allgaier M."/>
            <person name="Thelen M.P."/>
            <person name="Hugenholtz P."/>
            <person name="Gladden J."/>
            <person name="Woyke T."/>
        </authorList>
    </citation>
    <scope>NUCLEOTIDE SEQUENCE [LARGE SCALE GENOMIC DNA]</scope>
    <source>
        <strain evidence="4">11-1</strain>
    </source>
</reference>
<keyword evidence="1" id="KW-0472">Membrane</keyword>
<sequence length="221" mass="23934">MNWQWFVAPGSALYLIPLAALAGIAVMLRSPSGRRPVLVWWTAIAVACLATAASKIAFYGWGTGIRAWDLTCFSGHTVISLAVWPVVGVLSLHSSHRAWRTAAGLFGIVFATLIAYSRYALRAHSVSEIIAGLLLGGAVALLALHRLRNESVPPLFVPAVVLFGLLASQTHLRGSIYRATTEEWFVDAATALSGKSCVTNRGVWRQPQGHFSVECEPRMRP</sequence>
<evidence type="ECO:0000259" key="2">
    <source>
        <dbReference type="SMART" id="SM00014"/>
    </source>
</evidence>
<dbReference type="HOGENOM" id="CLU_079852_2_0_6"/>
<evidence type="ECO:0000313" key="3">
    <source>
        <dbReference type="EMBL" id="ADV28827.1"/>
    </source>
</evidence>
<organism evidence="3 4">
    <name type="scientific">Pseudoxanthomonas suwonensis (strain 11-1)</name>
    <dbReference type="NCBI Taxonomy" id="743721"/>
    <lineage>
        <taxon>Bacteria</taxon>
        <taxon>Pseudomonadati</taxon>
        <taxon>Pseudomonadota</taxon>
        <taxon>Gammaproteobacteria</taxon>
        <taxon>Lysobacterales</taxon>
        <taxon>Lysobacteraceae</taxon>
        <taxon>Pseudoxanthomonas</taxon>
    </lineage>
</organism>
<feature type="transmembrane region" description="Helical" evidence="1">
    <location>
        <begin position="38"/>
        <end position="61"/>
    </location>
</feature>
<dbReference type="SUPFAM" id="SSF48317">
    <property type="entry name" value="Acid phosphatase/Vanadium-dependent haloperoxidase"/>
    <property type="match status" value="1"/>
</dbReference>
<keyword evidence="4" id="KW-1185">Reference proteome</keyword>
<keyword evidence="1" id="KW-0812">Transmembrane</keyword>
<keyword evidence="1" id="KW-1133">Transmembrane helix</keyword>
<feature type="transmembrane region" description="Helical" evidence="1">
    <location>
        <begin position="6"/>
        <end position="26"/>
    </location>
</feature>
<protein>
    <submittedName>
        <fullName evidence="3">Phosphoesterase PA-phosphatase related protein</fullName>
    </submittedName>
</protein>
<dbReference type="eggNOG" id="COG0671">
    <property type="taxonomic scope" value="Bacteria"/>
</dbReference>
<dbReference type="Proteomes" id="UP000008632">
    <property type="component" value="Chromosome"/>
</dbReference>
<dbReference type="Pfam" id="PF01569">
    <property type="entry name" value="PAP2"/>
    <property type="match status" value="1"/>
</dbReference>
<feature type="transmembrane region" description="Helical" evidence="1">
    <location>
        <begin position="151"/>
        <end position="168"/>
    </location>
</feature>
<dbReference type="CDD" id="cd01610">
    <property type="entry name" value="PAP2_like"/>
    <property type="match status" value="1"/>
</dbReference>
<dbReference type="Gene3D" id="1.20.144.10">
    <property type="entry name" value="Phosphatidic acid phosphatase type 2/haloperoxidase"/>
    <property type="match status" value="1"/>
</dbReference>
<feature type="transmembrane region" description="Helical" evidence="1">
    <location>
        <begin position="73"/>
        <end position="92"/>
    </location>
</feature>
<feature type="transmembrane region" description="Helical" evidence="1">
    <location>
        <begin position="99"/>
        <end position="119"/>
    </location>
</feature>
<proteinExistence type="predicted"/>
<dbReference type="InterPro" id="IPR000326">
    <property type="entry name" value="PAP2/HPO"/>
</dbReference>
<feature type="domain" description="Phosphatidic acid phosphatase type 2/haloperoxidase" evidence="2">
    <location>
        <begin position="8"/>
        <end position="144"/>
    </location>
</feature>
<evidence type="ECO:0000313" key="4">
    <source>
        <dbReference type="Proteomes" id="UP000008632"/>
    </source>
</evidence>
<dbReference type="KEGG" id="psu:Psesu_3004"/>
<dbReference type="AlphaFoldDB" id="E6WXC8"/>
<evidence type="ECO:0000256" key="1">
    <source>
        <dbReference type="SAM" id="Phobius"/>
    </source>
</evidence>
<name>E6WXC8_PSEUU</name>
<feature type="transmembrane region" description="Helical" evidence="1">
    <location>
        <begin position="125"/>
        <end position="144"/>
    </location>
</feature>
<dbReference type="STRING" id="743721.Psesu_3004"/>
<gene>
    <name evidence="3" type="ordered locus">Psesu_3004</name>
</gene>
<dbReference type="InterPro" id="IPR036938">
    <property type="entry name" value="PAP2/HPO_sf"/>
</dbReference>
<dbReference type="SMART" id="SM00014">
    <property type="entry name" value="acidPPc"/>
    <property type="match status" value="1"/>
</dbReference>